<evidence type="ECO:0000256" key="9">
    <source>
        <dbReference type="ARBA" id="ARBA00023141"/>
    </source>
</evidence>
<dbReference type="HAMAP" id="MF_00109">
    <property type="entry name" value="Shikimate_kinase"/>
    <property type="match status" value="1"/>
</dbReference>
<dbReference type="UniPathway" id="UPA00053">
    <property type="reaction ID" value="UER00088"/>
</dbReference>
<protein>
    <recommendedName>
        <fullName evidence="3 11">Shikimate kinase</fullName>
        <shortName evidence="11">SK</shortName>
        <ecNumber evidence="3 11">2.7.1.71</ecNumber>
    </recommendedName>
</protein>
<organism evidence="12 13">
    <name type="scientific">Fuerstiella marisgermanici</name>
    <dbReference type="NCBI Taxonomy" id="1891926"/>
    <lineage>
        <taxon>Bacteria</taxon>
        <taxon>Pseudomonadati</taxon>
        <taxon>Planctomycetota</taxon>
        <taxon>Planctomycetia</taxon>
        <taxon>Planctomycetales</taxon>
        <taxon>Planctomycetaceae</taxon>
        <taxon>Fuerstiella</taxon>
    </lineage>
</organism>
<dbReference type="InterPro" id="IPR031322">
    <property type="entry name" value="Shikimate/glucono_kinase"/>
</dbReference>
<evidence type="ECO:0000256" key="11">
    <source>
        <dbReference type="HAMAP-Rule" id="MF_00109"/>
    </source>
</evidence>
<feature type="binding site" evidence="11">
    <location>
        <begin position="10"/>
        <end position="15"/>
    </location>
    <ligand>
        <name>ATP</name>
        <dbReference type="ChEBI" id="CHEBI:30616"/>
    </ligand>
</feature>
<evidence type="ECO:0000313" key="12">
    <source>
        <dbReference type="EMBL" id="APZ96856.1"/>
    </source>
</evidence>
<dbReference type="GO" id="GO:0008652">
    <property type="term" value="P:amino acid biosynthetic process"/>
    <property type="evidence" value="ECO:0007669"/>
    <property type="project" value="UniProtKB-KW"/>
</dbReference>
<feature type="binding site" evidence="11">
    <location>
        <position position="139"/>
    </location>
    <ligand>
        <name>substrate</name>
    </ligand>
</feature>
<gene>
    <name evidence="12" type="primary">aroL</name>
    <name evidence="11" type="synonym">aroK</name>
    <name evidence="12" type="ORF">Fuma_06530</name>
</gene>
<comment type="cofactor">
    <cofactor evidence="11">
        <name>Mg(2+)</name>
        <dbReference type="ChEBI" id="CHEBI:18420"/>
    </cofactor>
    <text evidence="11">Binds 1 Mg(2+) ion per subunit.</text>
</comment>
<feature type="binding site" evidence="11">
    <location>
        <position position="56"/>
    </location>
    <ligand>
        <name>substrate</name>
    </ligand>
</feature>
<sequence length="178" mass="19003">MVVTLIGYRGCGKSSVGPLLARQLGCDCVDSDDQIEARAGKSIREIFATDGVDEFRRLETEVLTDLIAQDNIVIAAGGGAILAEVNRQRIQAAGPVVWLRATVETLAARICGDGTTADRRPSLTGKSVEVEVAEVLKARLPLYESTSSIIVDSDMATPQELADEIFSRLPSDAAEGKR</sequence>
<dbReference type="Pfam" id="PF01202">
    <property type="entry name" value="SKI"/>
    <property type="match status" value="1"/>
</dbReference>
<keyword evidence="8 11" id="KW-0067">ATP-binding</keyword>
<dbReference type="GO" id="GO:0009423">
    <property type="term" value="P:chorismate biosynthetic process"/>
    <property type="evidence" value="ECO:0007669"/>
    <property type="project" value="UniProtKB-UniRule"/>
</dbReference>
<dbReference type="InterPro" id="IPR000623">
    <property type="entry name" value="Shikimate_kinase/TSH1"/>
</dbReference>
<comment type="pathway">
    <text evidence="1 11">Metabolic intermediate biosynthesis; chorismate biosynthesis; chorismate from D-erythrose 4-phosphate and phosphoenolpyruvate: step 5/7.</text>
</comment>
<dbReference type="InterPro" id="IPR027417">
    <property type="entry name" value="P-loop_NTPase"/>
</dbReference>
<evidence type="ECO:0000313" key="13">
    <source>
        <dbReference type="Proteomes" id="UP000187735"/>
    </source>
</evidence>
<dbReference type="PRINTS" id="PR01100">
    <property type="entry name" value="SHIKIMTKNASE"/>
</dbReference>
<keyword evidence="13" id="KW-1185">Reference proteome</keyword>
<evidence type="ECO:0000256" key="8">
    <source>
        <dbReference type="ARBA" id="ARBA00022840"/>
    </source>
</evidence>
<evidence type="ECO:0000256" key="2">
    <source>
        <dbReference type="ARBA" id="ARBA00006997"/>
    </source>
</evidence>
<comment type="subunit">
    <text evidence="11">Monomer.</text>
</comment>
<comment type="similarity">
    <text evidence="2 11">Belongs to the shikimate kinase family.</text>
</comment>
<keyword evidence="11" id="KW-0460">Magnesium</keyword>
<dbReference type="GO" id="GO:0009073">
    <property type="term" value="P:aromatic amino acid family biosynthetic process"/>
    <property type="evidence" value="ECO:0007669"/>
    <property type="project" value="UniProtKB-KW"/>
</dbReference>
<feature type="binding site" evidence="11">
    <location>
        <position position="32"/>
    </location>
    <ligand>
        <name>substrate</name>
    </ligand>
</feature>
<proteinExistence type="inferred from homology"/>
<comment type="subcellular location">
    <subcellularLocation>
        <location evidence="11">Cytoplasm</location>
    </subcellularLocation>
</comment>
<dbReference type="EC" id="2.7.1.71" evidence="3 11"/>
<dbReference type="GO" id="GO:0005524">
    <property type="term" value="F:ATP binding"/>
    <property type="evidence" value="ECO:0007669"/>
    <property type="project" value="UniProtKB-UniRule"/>
</dbReference>
<evidence type="ECO:0000256" key="7">
    <source>
        <dbReference type="ARBA" id="ARBA00022777"/>
    </source>
</evidence>
<keyword evidence="4 11" id="KW-0028">Amino-acid biosynthesis</keyword>
<keyword evidence="11" id="KW-0479">Metal-binding</keyword>
<dbReference type="OrthoDB" id="9800332at2"/>
<dbReference type="GO" id="GO:0004765">
    <property type="term" value="F:shikimate kinase activity"/>
    <property type="evidence" value="ECO:0007669"/>
    <property type="project" value="UniProtKB-UniRule"/>
</dbReference>
<evidence type="ECO:0000256" key="1">
    <source>
        <dbReference type="ARBA" id="ARBA00004842"/>
    </source>
</evidence>
<dbReference type="InterPro" id="IPR023000">
    <property type="entry name" value="Shikimate_kinase_CS"/>
</dbReference>
<dbReference type="RefSeq" id="WP_077027828.1">
    <property type="nucleotide sequence ID" value="NZ_CP017641.1"/>
</dbReference>
<dbReference type="STRING" id="1891926.Fuma_06530"/>
<feature type="binding site" evidence="11">
    <location>
        <position position="14"/>
    </location>
    <ligand>
        <name>Mg(2+)</name>
        <dbReference type="ChEBI" id="CHEBI:18420"/>
    </ligand>
</feature>
<comment type="caution">
    <text evidence="11">Lacks conserved residue(s) required for the propagation of feature annotation.</text>
</comment>
<dbReference type="CDD" id="cd00464">
    <property type="entry name" value="SK"/>
    <property type="match status" value="1"/>
</dbReference>
<reference evidence="12 13" key="1">
    <citation type="journal article" date="2016" name="Front. Microbiol.">
        <title>Fuerstia marisgermanicae gen. nov., sp. nov., an Unusual Member of the Phylum Planctomycetes from the German Wadden Sea.</title>
        <authorList>
            <person name="Kohn T."/>
            <person name="Heuer A."/>
            <person name="Jogler M."/>
            <person name="Vollmers J."/>
            <person name="Boedeker C."/>
            <person name="Bunk B."/>
            <person name="Rast P."/>
            <person name="Borchert D."/>
            <person name="Glockner I."/>
            <person name="Freese H.M."/>
            <person name="Klenk H.P."/>
            <person name="Overmann J."/>
            <person name="Kaster A.K."/>
            <person name="Rohde M."/>
            <person name="Wiegand S."/>
            <person name="Jogler C."/>
        </authorList>
    </citation>
    <scope>NUCLEOTIDE SEQUENCE [LARGE SCALE GENOMIC DNA]</scope>
    <source>
        <strain evidence="12 13">NH11</strain>
    </source>
</reference>
<keyword evidence="7 11" id="KW-0418">Kinase</keyword>
<evidence type="ECO:0000256" key="6">
    <source>
        <dbReference type="ARBA" id="ARBA00022741"/>
    </source>
</evidence>
<keyword evidence="11" id="KW-0963">Cytoplasm</keyword>
<keyword evidence="6 11" id="KW-0547">Nucleotide-binding</keyword>
<dbReference type="GO" id="GO:0000287">
    <property type="term" value="F:magnesium ion binding"/>
    <property type="evidence" value="ECO:0007669"/>
    <property type="project" value="UniProtKB-UniRule"/>
</dbReference>
<evidence type="ECO:0000256" key="4">
    <source>
        <dbReference type="ARBA" id="ARBA00022605"/>
    </source>
</evidence>
<feature type="binding site" evidence="11">
    <location>
        <position position="78"/>
    </location>
    <ligand>
        <name>substrate</name>
    </ligand>
</feature>
<comment type="catalytic activity">
    <reaction evidence="10 11">
        <text>shikimate + ATP = 3-phosphoshikimate + ADP + H(+)</text>
        <dbReference type="Rhea" id="RHEA:13121"/>
        <dbReference type="ChEBI" id="CHEBI:15378"/>
        <dbReference type="ChEBI" id="CHEBI:30616"/>
        <dbReference type="ChEBI" id="CHEBI:36208"/>
        <dbReference type="ChEBI" id="CHEBI:145989"/>
        <dbReference type="ChEBI" id="CHEBI:456216"/>
        <dbReference type="EC" id="2.7.1.71"/>
    </reaction>
</comment>
<keyword evidence="5 11" id="KW-0808">Transferase</keyword>
<evidence type="ECO:0000256" key="5">
    <source>
        <dbReference type="ARBA" id="ARBA00022679"/>
    </source>
</evidence>
<dbReference type="Proteomes" id="UP000187735">
    <property type="component" value="Chromosome"/>
</dbReference>
<dbReference type="AlphaFoldDB" id="A0A1P8WS20"/>
<dbReference type="PANTHER" id="PTHR21087:SF16">
    <property type="entry name" value="SHIKIMATE KINASE 1, CHLOROPLASTIC"/>
    <property type="match status" value="1"/>
</dbReference>
<keyword evidence="9 11" id="KW-0057">Aromatic amino acid biosynthesis</keyword>
<dbReference type="SUPFAM" id="SSF52540">
    <property type="entry name" value="P-loop containing nucleoside triphosphate hydrolases"/>
    <property type="match status" value="1"/>
</dbReference>
<dbReference type="KEGG" id="fmr:Fuma_06530"/>
<feature type="binding site" evidence="11">
    <location>
        <position position="120"/>
    </location>
    <ligand>
        <name>ATP</name>
        <dbReference type="ChEBI" id="CHEBI:30616"/>
    </ligand>
</feature>
<name>A0A1P8WS20_9PLAN</name>
<dbReference type="PANTHER" id="PTHR21087">
    <property type="entry name" value="SHIKIMATE KINASE"/>
    <property type="match status" value="1"/>
</dbReference>
<evidence type="ECO:0000256" key="10">
    <source>
        <dbReference type="ARBA" id="ARBA00048567"/>
    </source>
</evidence>
<dbReference type="GO" id="GO:0005829">
    <property type="term" value="C:cytosol"/>
    <property type="evidence" value="ECO:0007669"/>
    <property type="project" value="TreeGrafter"/>
</dbReference>
<dbReference type="PROSITE" id="PS01128">
    <property type="entry name" value="SHIKIMATE_KINASE"/>
    <property type="match status" value="1"/>
</dbReference>
<evidence type="ECO:0000256" key="3">
    <source>
        <dbReference type="ARBA" id="ARBA00012154"/>
    </source>
</evidence>
<accession>A0A1P8WS20</accession>
<dbReference type="Gene3D" id="3.40.50.300">
    <property type="entry name" value="P-loop containing nucleotide triphosphate hydrolases"/>
    <property type="match status" value="1"/>
</dbReference>
<comment type="function">
    <text evidence="11">Catalyzes the specific phosphorylation of the 3-hydroxyl group of shikimic acid using ATP as a cosubstrate.</text>
</comment>
<dbReference type="EMBL" id="CP017641">
    <property type="protein sequence ID" value="APZ96856.1"/>
    <property type="molecule type" value="Genomic_DNA"/>
</dbReference>